<evidence type="ECO:0000313" key="4">
    <source>
        <dbReference type="Proteomes" id="UP000234748"/>
    </source>
</evidence>
<dbReference type="InterPro" id="IPR043519">
    <property type="entry name" value="NT_sf"/>
</dbReference>
<organism evidence="3 4">
    <name type="scientific">Peribacillus deserti</name>
    <dbReference type="NCBI Taxonomy" id="673318"/>
    <lineage>
        <taxon>Bacteria</taxon>
        <taxon>Bacillati</taxon>
        <taxon>Bacillota</taxon>
        <taxon>Bacilli</taxon>
        <taxon>Bacillales</taxon>
        <taxon>Bacillaceae</taxon>
        <taxon>Peribacillus</taxon>
    </lineage>
</organism>
<protein>
    <recommendedName>
        <fullName evidence="2">Adenylyltransferase AadA C-terminal domain-containing protein</fullName>
    </recommendedName>
</protein>
<dbReference type="Proteomes" id="UP000234748">
    <property type="component" value="Unassembled WGS sequence"/>
</dbReference>
<dbReference type="Pfam" id="PF13427">
    <property type="entry name" value="AadA_C"/>
    <property type="match status" value="1"/>
</dbReference>
<sequence>MVWKEKRGGAFLTKIPSEVENILNEYILLWDTHLPGVLEGLYLHGSLSLEAYDRASDIDFAAVTAHHLTVKELQLAEEIHHTLAIKFPKPEMDGFYCTWDEIGKLKPANRETSPFFNGGKLGYSTRFNPVTWWLLKTKGIRIRGQERSGFNINLDSGQLVSFVIVNMNTYWAQRIIAIENTMDHFLSLSAEERNEELEWCVLGMLRQFFTIREHDIISKLGAGEYALKHVPMEWHGIIKDALAARLGRPVQREISERVRFEEMIKFLNYLLKVCNDYVTYRCP</sequence>
<dbReference type="SUPFAM" id="SSF81301">
    <property type="entry name" value="Nucleotidyltransferase"/>
    <property type="match status" value="1"/>
</dbReference>
<reference evidence="3 4" key="1">
    <citation type="submission" date="2017-11" db="EMBL/GenBank/DDBJ databases">
        <title>Comparitive Functional Genomics of Dry Heat Resistant strains isolated from the Viking Spacecraft.</title>
        <authorList>
            <person name="Seuylemezian A."/>
            <person name="Cooper K."/>
            <person name="Vaishampayan P."/>
        </authorList>
    </citation>
    <scope>NUCLEOTIDE SEQUENCE [LARGE SCALE GENOMIC DNA]</scope>
    <source>
        <strain evidence="3 4">V1-29</strain>
    </source>
</reference>
<dbReference type="AlphaFoldDB" id="A0A2N5M3D4"/>
<gene>
    <name evidence="3" type="ORF">CUU66_16090</name>
</gene>
<dbReference type="EMBL" id="PGUY01000050">
    <property type="protein sequence ID" value="PLT28867.1"/>
    <property type="molecule type" value="Genomic_DNA"/>
</dbReference>
<proteinExistence type="predicted"/>
<feature type="domain" description="Adenylyltransferase AadA C-terminal" evidence="2">
    <location>
        <begin position="195"/>
        <end position="262"/>
    </location>
</feature>
<name>A0A2N5M3D4_9BACI</name>
<keyword evidence="4" id="KW-1185">Reference proteome</keyword>
<dbReference type="OrthoDB" id="1933376at2"/>
<evidence type="ECO:0000256" key="1">
    <source>
        <dbReference type="ARBA" id="ARBA00022679"/>
    </source>
</evidence>
<evidence type="ECO:0000259" key="2">
    <source>
        <dbReference type="Pfam" id="PF13427"/>
    </source>
</evidence>
<accession>A0A2N5M3D4</accession>
<comment type="caution">
    <text evidence="3">The sequence shown here is derived from an EMBL/GenBank/DDBJ whole genome shotgun (WGS) entry which is preliminary data.</text>
</comment>
<dbReference type="InterPro" id="IPR025184">
    <property type="entry name" value="AadA_C"/>
</dbReference>
<dbReference type="GO" id="GO:0016740">
    <property type="term" value="F:transferase activity"/>
    <property type="evidence" value="ECO:0007669"/>
    <property type="project" value="UniProtKB-KW"/>
</dbReference>
<evidence type="ECO:0000313" key="3">
    <source>
        <dbReference type="EMBL" id="PLT28867.1"/>
    </source>
</evidence>
<keyword evidence="1" id="KW-0808">Transferase</keyword>